<organism evidence="2 3">
    <name type="scientific">Aspergillus avenaceus</name>
    <dbReference type="NCBI Taxonomy" id="36643"/>
    <lineage>
        <taxon>Eukaryota</taxon>
        <taxon>Fungi</taxon>
        <taxon>Dikarya</taxon>
        <taxon>Ascomycota</taxon>
        <taxon>Pezizomycotina</taxon>
        <taxon>Eurotiomycetes</taxon>
        <taxon>Eurotiomycetidae</taxon>
        <taxon>Eurotiales</taxon>
        <taxon>Aspergillaceae</taxon>
        <taxon>Aspergillus</taxon>
        <taxon>Aspergillus subgen. Circumdati</taxon>
    </lineage>
</organism>
<evidence type="ECO:0000313" key="3">
    <source>
        <dbReference type="Proteomes" id="UP000325780"/>
    </source>
</evidence>
<keyword evidence="1" id="KW-0472">Membrane</keyword>
<dbReference type="EMBL" id="ML742206">
    <property type="protein sequence ID" value="KAE8147473.1"/>
    <property type="molecule type" value="Genomic_DNA"/>
</dbReference>
<keyword evidence="1" id="KW-1133">Transmembrane helix</keyword>
<evidence type="ECO:0000256" key="1">
    <source>
        <dbReference type="SAM" id="Phobius"/>
    </source>
</evidence>
<protein>
    <submittedName>
        <fullName evidence="2">Uncharacterized protein</fullName>
    </submittedName>
</protein>
<keyword evidence="1" id="KW-0812">Transmembrane</keyword>
<keyword evidence="3" id="KW-1185">Reference proteome</keyword>
<proteinExistence type="predicted"/>
<name>A0A5N6TM90_ASPAV</name>
<sequence length="122" mass="14063">MQRRLQTDSLGVGAECPLDQRWETTFNQRPVSVIGTEGQKCNDSSMGSIFSIYHSRRKCFFFSFFLLPPYLIHFYHAWGLLGSGIVGFDIAFFFVFFYLLDKHRGCDTFLSDLRCVRGALVI</sequence>
<dbReference type="AlphaFoldDB" id="A0A5N6TM90"/>
<reference evidence="2 3" key="1">
    <citation type="submission" date="2019-04" db="EMBL/GenBank/DDBJ databases">
        <title>Friends and foes A comparative genomics study of 23 Aspergillus species from section Flavi.</title>
        <authorList>
            <consortium name="DOE Joint Genome Institute"/>
            <person name="Kjaerbolling I."/>
            <person name="Vesth T."/>
            <person name="Frisvad J.C."/>
            <person name="Nybo J.L."/>
            <person name="Theobald S."/>
            <person name="Kildgaard S."/>
            <person name="Isbrandt T."/>
            <person name="Kuo A."/>
            <person name="Sato A."/>
            <person name="Lyhne E.K."/>
            <person name="Kogle M.E."/>
            <person name="Wiebenga A."/>
            <person name="Kun R.S."/>
            <person name="Lubbers R.J."/>
            <person name="Makela M.R."/>
            <person name="Barry K."/>
            <person name="Chovatia M."/>
            <person name="Clum A."/>
            <person name="Daum C."/>
            <person name="Haridas S."/>
            <person name="He G."/>
            <person name="LaButti K."/>
            <person name="Lipzen A."/>
            <person name="Mondo S."/>
            <person name="Riley R."/>
            <person name="Salamov A."/>
            <person name="Simmons B.A."/>
            <person name="Magnuson J.K."/>
            <person name="Henrissat B."/>
            <person name="Mortensen U.H."/>
            <person name="Larsen T.O."/>
            <person name="Devries R.P."/>
            <person name="Grigoriev I.V."/>
            <person name="Machida M."/>
            <person name="Baker S.E."/>
            <person name="Andersen M.R."/>
        </authorList>
    </citation>
    <scope>NUCLEOTIDE SEQUENCE [LARGE SCALE GENOMIC DNA]</scope>
    <source>
        <strain evidence="2 3">IBT 18842</strain>
    </source>
</reference>
<accession>A0A5N6TM90</accession>
<feature type="transmembrane region" description="Helical" evidence="1">
    <location>
        <begin position="81"/>
        <end position="100"/>
    </location>
</feature>
<gene>
    <name evidence="2" type="ORF">BDV25DRAFT_32988</name>
</gene>
<feature type="transmembrane region" description="Helical" evidence="1">
    <location>
        <begin position="59"/>
        <end position="75"/>
    </location>
</feature>
<evidence type="ECO:0000313" key="2">
    <source>
        <dbReference type="EMBL" id="KAE8147473.1"/>
    </source>
</evidence>
<dbReference type="Proteomes" id="UP000325780">
    <property type="component" value="Unassembled WGS sequence"/>
</dbReference>